<evidence type="ECO:0000256" key="4">
    <source>
        <dbReference type="SAM" id="Phobius"/>
    </source>
</evidence>
<feature type="repeat" description="WD" evidence="3">
    <location>
        <begin position="143"/>
        <end position="184"/>
    </location>
</feature>
<feature type="transmembrane region" description="Helical" evidence="4">
    <location>
        <begin position="6"/>
        <end position="25"/>
    </location>
</feature>
<keyword evidence="1 3" id="KW-0853">WD repeat</keyword>
<evidence type="ECO:0000313" key="6">
    <source>
        <dbReference type="Proteomes" id="UP000243670"/>
    </source>
</evidence>
<dbReference type="InterPro" id="IPR050995">
    <property type="entry name" value="WD-F-box_domain-protein"/>
</dbReference>
<keyword evidence="4" id="KW-1133">Transmembrane helix</keyword>
<dbReference type="InterPro" id="IPR036322">
    <property type="entry name" value="WD40_repeat_dom_sf"/>
</dbReference>
<dbReference type="AlphaFoldDB" id="A0A060DGC1"/>
<evidence type="ECO:0000256" key="2">
    <source>
        <dbReference type="ARBA" id="ARBA00022737"/>
    </source>
</evidence>
<organism evidence="5 6">
    <name type="scientific">Lotharella oceanica</name>
    <dbReference type="NCBI Taxonomy" id="641309"/>
    <lineage>
        <taxon>Eukaryota</taxon>
        <taxon>Sar</taxon>
        <taxon>Rhizaria</taxon>
        <taxon>Cercozoa</taxon>
        <taxon>Chlorarachniophyceae</taxon>
        <taxon>Lotharella</taxon>
    </lineage>
</organism>
<dbReference type="PANTHER" id="PTHR14604:SF3">
    <property type="entry name" value="SPERM-ASSOCIATED ANTIGEN 16 PROTEIN"/>
    <property type="match status" value="1"/>
</dbReference>
<dbReference type="Pfam" id="PF00400">
    <property type="entry name" value="WD40"/>
    <property type="match status" value="1"/>
</dbReference>
<dbReference type="Proteomes" id="UP000243670">
    <property type="component" value="Nucleomorph 2"/>
</dbReference>
<keyword evidence="2" id="KW-0677">Repeat</keyword>
<dbReference type="PROSITE" id="PS50082">
    <property type="entry name" value="WD_REPEATS_2"/>
    <property type="match status" value="1"/>
</dbReference>
<dbReference type="PANTHER" id="PTHR14604">
    <property type="entry name" value="WD40 REPEAT PF20"/>
    <property type="match status" value="1"/>
</dbReference>
<accession>A0A060DGC1</accession>
<dbReference type="InterPro" id="IPR001680">
    <property type="entry name" value="WD40_rpt"/>
</dbReference>
<keyword evidence="4" id="KW-0472">Membrane</keyword>
<reference evidence="5 6" key="1">
    <citation type="journal article" date="2014" name="BMC Genomics">
        <title>Nucleomorph and plastid genome sequences of the chlorarachniophyte Lotharella oceanica: convergent reductive evolution and frequent recombination in nucleomorph-bearing algae.</title>
        <authorList>
            <person name="Tanifuji G."/>
            <person name="Onodera N.T."/>
            <person name="Brown M.W."/>
            <person name="Curtis B.A."/>
            <person name="Roger A.J."/>
            <person name="Ka-Shu Wong G."/>
            <person name="Melkonian M."/>
            <person name="Archibald J.M."/>
        </authorList>
    </citation>
    <scope>NUCLEOTIDE SEQUENCE [LARGE SCALE GENOMIC DNA]</scope>
    <source>
        <strain evidence="5 6">CCMP622</strain>
    </source>
</reference>
<protein>
    <submittedName>
        <fullName evidence="5">Uncharacterized protein</fullName>
    </submittedName>
</protein>
<dbReference type="InterPro" id="IPR019775">
    <property type="entry name" value="WD40_repeat_CS"/>
</dbReference>
<feature type="transmembrane region" description="Helical" evidence="4">
    <location>
        <begin position="76"/>
        <end position="94"/>
    </location>
</feature>
<sequence>MKTIEYLITATIGIFISNINFFYLLENFLLLTSYNEYLIFFDLIKKKILKKIKISLRNKKFEIYTIKQFFSITRSYIIFVILSNGMIVIWNYILNKCLFSLLTNNNLSSFCAFSYHKKLIVTGDSSGFVDIWSMNDKKKLISFKAHQGKIHNIKFLFNEEFLITSTFNTVIKIWDLKTIHCITIFKTYSIYKISIAFNLHTNMLLFNFDLNSLRITYFFRNNKKKLYNRNYNCYLFKNSKINKPISSIYYISSKNIISLKLGYNILYNIKIKFLKQTVKYFLIIKKERKKTQFFKNFYIKMLQVIIFLIS</sequence>
<keyword evidence="4" id="KW-0812">Transmembrane</keyword>
<dbReference type="EMBL" id="CP006628">
    <property type="protein sequence ID" value="AIB09848.1"/>
    <property type="molecule type" value="Genomic_DNA"/>
</dbReference>
<keyword evidence="5" id="KW-0542">Nucleomorph</keyword>
<dbReference type="SUPFAM" id="SSF50978">
    <property type="entry name" value="WD40 repeat-like"/>
    <property type="match status" value="1"/>
</dbReference>
<dbReference type="PROSITE" id="PS50294">
    <property type="entry name" value="WD_REPEATS_REGION"/>
    <property type="match status" value="1"/>
</dbReference>
<dbReference type="PROSITE" id="PS00678">
    <property type="entry name" value="WD_REPEATS_1"/>
    <property type="match status" value="1"/>
</dbReference>
<dbReference type="Gene3D" id="2.130.10.10">
    <property type="entry name" value="YVTN repeat-like/Quinoprotein amine dehydrogenase"/>
    <property type="match status" value="1"/>
</dbReference>
<name>A0A060DGC1_9EUKA</name>
<evidence type="ECO:0000256" key="3">
    <source>
        <dbReference type="PROSITE-ProRule" id="PRU00221"/>
    </source>
</evidence>
<proteinExistence type="predicted"/>
<dbReference type="SMART" id="SM00320">
    <property type="entry name" value="WD40"/>
    <property type="match status" value="2"/>
</dbReference>
<evidence type="ECO:0000256" key="1">
    <source>
        <dbReference type="ARBA" id="ARBA00022574"/>
    </source>
</evidence>
<dbReference type="InterPro" id="IPR015943">
    <property type="entry name" value="WD40/YVTN_repeat-like_dom_sf"/>
</dbReference>
<geneLocation type="nucleomorph" evidence="5"/>
<evidence type="ECO:0000313" key="5">
    <source>
        <dbReference type="EMBL" id="AIB09848.1"/>
    </source>
</evidence>
<gene>
    <name evidence="5" type="ORF">M951_chr2154</name>
</gene>